<organism evidence="2 3">
    <name type="scientific">Cajanus cajan</name>
    <name type="common">Pigeon pea</name>
    <name type="synonym">Cajanus indicus</name>
    <dbReference type="NCBI Taxonomy" id="3821"/>
    <lineage>
        <taxon>Eukaryota</taxon>
        <taxon>Viridiplantae</taxon>
        <taxon>Streptophyta</taxon>
        <taxon>Embryophyta</taxon>
        <taxon>Tracheophyta</taxon>
        <taxon>Spermatophyta</taxon>
        <taxon>Magnoliopsida</taxon>
        <taxon>eudicotyledons</taxon>
        <taxon>Gunneridae</taxon>
        <taxon>Pentapetalae</taxon>
        <taxon>rosids</taxon>
        <taxon>fabids</taxon>
        <taxon>Fabales</taxon>
        <taxon>Fabaceae</taxon>
        <taxon>Papilionoideae</taxon>
        <taxon>50 kb inversion clade</taxon>
        <taxon>NPAAA clade</taxon>
        <taxon>indigoferoid/millettioid clade</taxon>
        <taxon>Phaseoleae</taxon>
        <taxon>Cajanus</taxon>
    </lineage>
</organism>
<dbReference type="SUPFAM" id="SSF56672">
    <property type="entry name" value="DNA/RNA polymerases"/>
    <property type="match status" value="1"/>
</dbReference>
<name>A0A151SGA8_CAJCA</name>
<evidence type="ECO:0000313" key="3">
    <source>
        <dbReference type="Proteomes" id="UP000075243"/>
    </source>
</evidence>
<accession>A0A151SGA8</accession>
<dbReference type="Proteomes" id="UP000075243">
    <property type="component" value="Unassembled WGS sequence"/>
</dbReference>
<dbReference type="EMBL" id="KQ483411">
    <property type="protein sequence ID" value="KYP53741.1"/>
    <property type="molecule type" value="Genomic_DNA"/>
</dbReference>
<dbReference type="Gramene" id="C.cajan_23628.t">
    <property type="protein sequence ID" value="C.cajan_23628.t.cds1"/>
    <property type="gene ID" value="C.cajan_23628"/>
</dbReference>
<keyword evidence="3" id="KW-1185">Reference proteome</keyword>
<dbReference type="AlphaFoldDB" id="A0A151SGA8"/>
<dbReference type="InterPro" id="IPR043502">
    <property type="entry name" value="DNA/RNA_pol_sf"/>
</dbReference>
<proteinExistence type="predicted"/>
<dbReference type="InterPro" id="IPR013103">
    <property type="entry name" value="RVT_2"/>
</dbReference>
<protein>
    <submittedName>
        <fullName evidence="2">Retrovirus-related Pol polyprotein from transposon TNT 1-94</fullName>
    </submittedName>
</protein>
<dbReference type="Pfam" id="PF07727">
    <property type="entry name" value="RVT_2"/>
    <property type="match status" value="1"/>
</dbReference>
<evidence type="ECO:0000259" key="1">
    <source>
        <dbReference type="Pfam" id="PF07727"/>
    </source>
</evidence>
<gene>
    <name evidence="2" type="ORF">KK1_024314</name>
</gene>
<evidence type="ECO:0000313" key="2">
    <source>
        <dbReference type="EMBL" id="KYP53741.1"/>
    </source>
</evidence>
<reference evidence="2" key="1">
    <citation type="journal article" date="2012" name="Nat. Biotechnol.">
        <title>Draft genome sequence of pigeonpea (Cajanus cajan), an orphan legume crop of resource-poor farmers.</title>
        <authorList>
            <person name="Varshney R.K."/>
            <person name="Chen W."/>
            <person name="Li Y."/>
            <person name="Bharti A.K."/>
            <person name="Saxena R.K."/>
            <person name="Schlueter J.A."/>
            <person name="Donoghue M.T."/>
            <person name="Azam S."/>
            <person name="Fan G."/>
            <person name="Whaley A.M."/>
            <person name="Farmer A.D."/>
            <person name="Sheridan J."/>
            <person name="Iwata A."/>
            <person name="Tuteja R."/>
            <person name="Penmetsa R.V."/>
            <person name="Wu W."/>
            <person name="Upadhyaya H.D."/>
            <person name="Yang S.P."/>
            <person name="Shah T."/>
            <person name="Saxena K.B."/>
            <person name="Michael T."/>
            <person name="McCombie W.R."/>
            <person name="Yang B."/>
            <person name="Zhang G."/>
            <person name="Yang H."/>
            <person name="Wang J."/>
            <person name="Spillane C."/>
            <person name="Cook D.R."/>
            <person name="May G.D."/>
            <person name="Xu X."/>
            <person name="Jackson S.A."/>
        </authorList>
    </citation>
    <scope>NUCLEOTIDE SEQUENCE [LARGE SCALE GENOMIC DNA]</scope>
</reference>
<sequence>MSYRKLSQGYKSFVAALDSTNIPRNVQEELQQPEWAAAITKKVQALVKNGTWEITTLPKGKKSIGCKWIFSIKYDVDGSINPYKARLVAKGFTQSYGVDYEETFALVAKLSSIRVILSLAANLDWPLYQLDIKNAFLNGELEEGYMQIPPALESSRTSSMVSKL</sequence>
<feature type="domain" description="Reverse transcriptase Ty1/copia-type" evidence="1">
    <location>
        <begin position="49"/>
        <end position="163"/>
    </location>
</feature>